<evidence type="ECO:0000256" key="1">
    <source>
        <dbReference type="SAM" id="MobiDB-lite"/>
    </source>
</evidence>
<feature type="region of interest" description="Disordered" evidence="1">
    <location>
        <begin position="105"/>
        <end position="128"/>
    </location>
</feature>
<comment type="caution">
    <text evidence="3">The sequence shown here is derived from an EMBL/GenBank/DDBJ whole genome shotgun (WGS) entry which is preliminary data.</text>
</comment>
<organism evidence="3 4">
    <name type="scientific">Phyllosticta citrichinensis</name>
    <dbReference type="NCBI Taxonomy" id="1130410"/>
    <lineage>
        <taxon>Eukaryota</taxon>
        <taxon>Fungi</taxon>
        <taxon>Dikarya</taxon>
        <taxon>Ascomycota</taxon>
        <taxon>Pezizomycotina</taxon>
        <taxon>Dothideomycetes</taxon>
        <taxon>Dothideomycetes incertae sedis</taxon>
        <taxon>Botryosphaeriales</taxon>
        <taxon>Phyllostictaceae</taxon>
        <taxon>Phyllosticta</taxon>
    </lineage>
</organism>
<reference evidence="3 4" key="1">
    <citation type="journal article" date="2022" name="G3 (Bethesda)">
        <title>Enemy or ally: a genomic approach to elucidate the lifestyle of Phyllosticta citrichinaensis.</title>
        <authorList>
            <person name="Buijs V.A."/>
            <person name="Groenewald J.Z."/>
            <person name="Haridas S."/>
            <person name="LaButti K.M."/>
            <person name="Lipzen A."/>
            <person name="Martin F.M."/>
            <person name="Barry K."/>
            <person name="Grigoriev I.V."/>
            <person name="Crous P.W."/>
            <person name="Seidl M.F."/>
        </authorList>
    </citation>
    <scope>NUCLEOTIDE SEQUENCE [LARGE SCALE GENOMIC DNA]</scope>
    <source>
        <strain evidence="3 4">CBS 129764</strain>
    </source>
</reference>
<dbReference type="EMBL" id="JBBWUH010000003">
    <property type="protein sequence ID" value="KAK8174068.1"/>
    <property type="molecule type" value="Genomic_DNA"/>
</dbReference>
<feature type="region of interest" description="Disordered" evidence="1">
    <location>
        <begin position="143"/>
        <end position="204"/>
    </location>
</feature>
<accession>A0ABR1Y0F8</accession>
<dbReference type="Proteomes" id="UP001456524">
    <property type="component" value="Unassembled WGS sequence"/>
</dbReference>
<feature type="compositionally biased region" description="Low complexity" evidence="1">
    <location>
        <begin position="153"/>
        <end position="176"/>
    </location>
</feature>
<feature type="compositionally biased region" description="Low complexity" evidence="1">
    <location>
        <begin position="105"/>
        <end position="121"/>
    </location>
</feature>
<evidence type="ECO:0000256" key="2">
    <source>
        <dbReference type="SAM" id="Phobius"/>
    </source>
</evidence>
<keyword evidence="4" id="KW-1185">Reference proteome</keyword>
<name>A0ABR1Y0F8_9PEZI</name>
<feature type="transmembrane region" description="Helical" evidence="2">
    <location>
        <begin position="51"/>
        <end position="78"/>
    </location>
</feature>
<keyword evidence="2" id="KW-1133">Transmembrane helix</keyword>
<evidence type="ECO:0000313" key="3">
    <source>
        <dbReference type="EMBL" id="KAK8174068.1"/>
    </source>
</evidence>
<sequence length="204" mass="21943">MGFRSCVATAFSLFRVSALQSVSRSLSVSLCPACPSYSQPQPHLSRAGASALLLLLLLLLLPLLSVCTVPLVLPFFSLSRCSAAMRLRQLVLHSALHSVSQSASQPVSQSASQPVSQSKASIPSQAEPTGRLEYQYLPRYDHQQRSRAGAGDSLTHSLTHSLTTPPLTQPAQPQCPSSRQDRASSHWATGIPRRPRPLPGLRDG</sequence>
<keyword evidence="2" id="KW-0812">Transmembrane</keyword>
<protein>
    <submittedName>
        <fullName evidence="3">Uncharacterized protein</fullName>
    </submittedName>
</protein>
<evidence type="ECO:0000313" key="4">
    <source>
        <dbReference type="Proteomes" id="UP001456524"/>
    </source>
</evidence>
<keyword evidence="2" id="KW-0472">Membrane</keyword>
<gene>
    <name evidence="3" type="ORF">IWX90DRAFT_162647</name>
</gene>
<proteinExistence type="predicted"/>